<gene>
    <name evidence="3" type="ORF">FB467_1387</name>
</gene>
<dbReference type="Gene3D" id="2.40.33.20">
    <property type="entry name" value="PK beta-barrel domain-like"/>
    <property type="match status" value="1"/>
</dbReference>
<dbReference type="PROSITE" id="PS51340">
    <property type="entry name" value="MOSC"/>
    <property type="match status" value="1"/>
</dbReference>
<evidence type="ECO:0000313" key="4">
    <source>
        <dbReference type="Proteomes" id="UP000319516"/>
    </source>
</evidence>
<proteinExistence type="predicted"/>
<organism evidence="3 4">
    <name type="scientific">Ornithinicoccus hortensis</name>
    <dbReference type="NCBI Taxonomy" id="82346"/>
    <lineage>
        <taxon>Bacteria</taxon>
        <taxon>Bacillati</taxon>
        <taxon>Actinomycetota</taxon>
        <taxon>Actinomycetes</taxon>
        <taxon>Micrococcales</taxon>
        <taxon>Intrasporangiaceae</taxon>
        <taxon>Ornithinicoccus</taxon>
    </lineage>
</organism>
<dbReference type="Pfam" id="PF03473">
    <property type="entry name" value="MOSC"/>
    <property type="match status" value="1"/>
</dbReference>
<dbReference type="GO" id="GO:0030170">
    <property type="term" value="F:pyridoxal phosphate binding"/>
    <property type="evidence" value="ECO:0007669"/>
    <property type="project" value="InterPro"/>
</dbReference>
<dbReference type="RefSeq" id="WP_141784434.1">
    <property type="nucleotide sequence ID" value="NZ_BAAAIK010000004.1"/>
</dbReference>
<feature type="compositionally biased region" description="Polar residues" evidence="1">
    <location>
        <begin position="18"/>
        <end position="27"/>
    </location>
</feature>
<dbReference type="PANTHER" id="PTHR30212:SF2">
    <property type="entry name" value="PROTEIN YIIM"/>
    <property type="match status" value="1"/>
</dbReference>
<evidence type="ECO:0000256" key="1">
    <source>
        <dbReference type="SAM" id="MobiDB-lite"/>
    </source>
</evidence>
<dbReference type="Proteomes" id="UP000319516">
    <property type="component" value="Unassembled WGS sequence"/>
</dbReference>
<sequence>MPSARVLSVNVGSAVPSDATSAPTGTTGIDKRPVDRLVVRDPGPKHGGAGSGVLGDHIGDQRHHGGRTQAVYLFAEEELDHWGTELGRQVAPGGFGENVTTTGIAIDDLELGTVLGFGPPGGDGAVLTVCGPRIPCRTFAAHMGIAGWVKRFTQHGRTGVYCAVDRPGQIGQGDAITVLSAPGHGVDVVCAFRAFTGDLAAATRVLEAGALDPEHHAELAEVVARRTRRPASAR</sequence>
<dbReference type="InterPro" id="IPR011037">
    <property type="entry name" value="Pyrv_Knase-like_insert_dom_sf"/>
</dbReference>
<dbReference type="AlphaFoldDB" id="A0A542YQA1"/>
<dbReference type="GO" id="GO:0003824">
    <property type="term" value="F:catalytic activity"/>
    <property type="evidence" value="ECO:0007669"/>
    <property type="project" value="InterPro"/>
</dbReference>
<protein>
    <submittedName>
        <fullName evidence="3">MOSC domain-containing protein YiiM</fullName>
    </submittedName>
</protein>
<name>A0A542YQA1_9MICO</name>
<evidence type="ECO:0000259" key="2">
    <source>
        <dbReference type="PROSITE" id="PS51340"/>
    </source>
</evidence>
<dbReference type="InterPro" id="IPR005302">
    <property type="entry name" value="MoCF_Sase_C"/>
</dbReference>
<dbReference type="PANTHER" id="PTHR30212">
    <property type="entry name" value="PROTEIN YIIM"/>
    <property type="match status" value="1"/>
</dbReference>
<evidence type="ECO:0000313" key="3">
    <source>
        <dbReference type="EMBL" id="TQL50283.1"/>
    </source>
</evidence>
<dbReference type="OrthoDB" id="9786134at2"/>
<keyword evidence="4" id="KW-1185">Reference proteome</keyword>
<feature type="domain" description="MOSC" evidence="2">
    <location>
        <begin position="37"/>
        <end position="179"/>
    </location>
</feature>
<reference evidence="3 4" key="1">
    <citation type="submission" date="2019-06" db="EMBL/GenBank/DDBJ databases">
        <title>Sequencing the genomes of 1000 actinobacteria strains.</title>
        <authorList>
            <person name="Klenk H.-P."/>
        </authorList>
    </citation>
    <scope>NUCLEOTIDE SEQUENCE [LARGE SCALE GENOMIC DNA]</scope>
    <source>
        <strain evidence="3 4">DSM 12335</strain>
    </source>
</reference>
<dbReference type="SUPFAM" id="SSF50800">
    <property type="entry name" value="PK beta-barrel domain-like"/>
    <property type="match status" value="1"/>
</dbReference>
<feature type="region of interest" description="Disordered" evidence="1">
    <location>
        <begin position="1"/>
        <end position="33"/>
    </location>
</feature>
<comment type="caution">
    <text evidence="3">The sequence shown here is derived from an EMBL/GenBank/DDBJ whole genome shotgun (WGS) entry which is preliminary data.</text>
</comment>
<dbReference type="InterPro" id="IPR052353">
    <property type="entry name" value="Benzoxazolinone_Detox_Enz"/>
</dbReference>
<accession>A0A542YQA1</accession>
<dbReference type="GO" id="GO:0030151">
    <property type="term" value="F:molybdenum ion binding"/>
    <property type="evidence" value="ECO:0007669"/>
    <property type="project" value="InterPro"/>
</dbReference>
<dbReference type="EMBL" id="VFOP01000001">
    <property type="protein sequence ID" value="TQL50283.1"/>
    <property type="molecule type" value="Genomic_DNA"/>
</dbReference>